<dbReference type="CDD" id="cd05154">
    <property type="entry name" value="ACAD10_11_N-like"/>
    <property type="match status" value="1"/>
</dbReference>
<dbReference type="EMBL" id="BJCL01000001">
    <property type="protein sequence ID" value="GCL61340.1"/>
    <property type="molecule type" value="Genomic_DNA"/>
</dbReference>
<dbReference type="InterPro" id="IPR041726">
    <property type="entry name" value="ACAD10_11_N"/>
</dbReference>
<protein>
    <submittedName>
        <fullName evidence="2">Aminoglycoside phosphotransferase</fullName>
    </submittedName>
</protein>
<evidence type="ECO:0000313" key="3">
    <source>
        <dbReference type="Proteomes" id="UP000301751"/>
    </source>
</evidence>
<dbReference type="PANTHER" id="PTHR47829:SF3">
    <property type="entry name" value="AMINOGLYCOSIDE PHOSPHOTRANSFERASE DOMAIN-CONTAINING PROTEIN"/>
    <property type="match status" value="1"/>
</dbReference>
<reference evidence="3" key="1">
    <citation type="submission" date="2019-03" db="EMBL/GenBank/DDBJ databases">
        <title>Aquabacterium pictum sp.nov., the first bacteriochlorophyll a-containing freshwater bacterium in the genus Aquabacterium of the class Betaproteobacteria.</title>
        <authorList>
            <person name="Hirose S."/>
            <person name="Tank M."/>
            <person name="Hara E."/>
            <person name="Tamaki H."/>
            <person name="Takaichi S."/>
            <person name="Haruta S."/>
            <person name="Hanada S."/>
        </authorList>
    </citation>
    <scope>NUCLEOTIDE SEQUENCE [LARGE SCALE GENOMIC DNA]</scope>
    <source>
        <strain evidence="3">W35</strain>
    </source>
</reference>
<name>A0A480AKT4_9BURK</name>
<dbReference type="Gene3D" id="3.30.200.20">
    <property type="entry name" value="Phosphorylase Kinase, domain 1"/>
    <property type="match status" value="1"/>
</dbReference>
<dbReference type="InterPro" id="IPR052898">
    <property type="entry name" value="ACAD10-like"/>
</dbReference>
<dbReference type="OrthoDB" id="3806873at2"/>
<sequence length="368" mass="40285">MTATDTNHHNFAQFTGTRPVAPQHAFDVDKLAAHLHAHMPALAAGPLQVAQFKGGQSNPTFMLTADDGQRYVMRRKPPGVLLPSAHAVDREFRVISALAQTDVPVARTHVLCEDPDVIGTAFYVMDCVDGRVLWDPTLPGMTPAERSAIYAELNRVIAALHRVDPLAIGLAGYGKPEAYLARQVRRWTQQYRAAETETIPAMEALIDWLPQHLPPEGPVRIVHGDYRLDNVMFHPTEPRILAVLDWELSTLGDPLVDFAYHCMTWHMTNGPTSRGLAGADLAALGIPAEPAYLQTYLQATGQGGRQISADVWGYYIVFNMFRLAGILQGILGRALQGNASNAAALESGKRAKPLAEQAWALARTLHRG</sequence>
<proteinExistence type="predicted"/>
<dbReference type="InterPro" id="IPR002575">
    <property type="entry name" value="Aminoglycoside_PTrfase"/>
</dbReference>
<dbReference type="Gene3D" id="3.90.1200.10">
    <property type="match status" value="1"/>
</dbReference>
<dbReference type="Proteomes" id="UP000301751">
    <property type="component" value="Unassembled WGS sequence"/>
</dbReference>
<dbReference type="SUPFAM" id="SSF56112">
    <property type="entry name" value="Protein kinase-like (PK-like)"/>
    <property type="match status" value="1"/>
</dbReference>
<feature type="domain" description="Aminoglycoside phosphotransferase" evidence="1">
    <location>
        <begin position="49"/>
        <end position="275"/>
    </location>
</feature>
<evidence type="ECO:0000313" key="2">
    <source>
        <dbReference type="EMBL" id="GCL61340.1"/>
    </source>
</evidence>
<dbReference type="RefSeq" id="WP_137731102.1">
    <property type="nucleotide sequence ID" value="NZ_BJCL01000001.1"/>
</dbReference>
<dbReference type="Pfam" id="PF01636">
    <property type="entry name" value="APH"/>
    <property type="match status" value="1"/>
</dbReference>
<dbReference type="InterPro" id="IPR011009">
    <property type="entry name" value="Kinase-like_dom_sf"/>
</dbReference>
<dbReference type="GO" id="GO:0016740">
    <property type="term" value="F:transferase activity"/>
    <property type="evidence" value="ECO:0007669"/>
    <property type="project" value="UniProtKB-KW"/>
</dbReference>
<keyword evidence="3" id="KW-1185">Reference proteome</keyword>
<evidence type="ECO:0000259" key="1">
    <source>
        <dbReference type="Pfam" id="PF01636"/>
    </source>
</evidence>
<organism evidence="2 3">
    <name type="scientific">Pseudaquabacterium pictum</name>
    <dbReference type="NCBI Taxonomy" id="2315236"/>
    <lineage>
        <taxon>Bacteria</taxon>
        <taxon>Pseudomonadati</taxon>
        <taxon>Pseudomonadota</taxon>
        <taxon>Betaproteobacteria</taxon>
        <taxon>Burkholderiales</taxon>
        <taxon>Sphaerotilaceae</taxon>
        <taxon>Pseudaquabacterium</taxon>
    </lineage>
</organism>
<accession>A0A480AKT4</accession>
<comment type="caution">
    <text evidence="2">The sequence shown here is derived from an EMBL/GenBank/DDBJ whole genome shotgun (WGS) entry which is preliminary data.</text>
</comment>
<gene>
    <name evidence="2" type="ORF">AQPW35_04210</name>
</gene>
<dbReference type="AlphaFoldDB" id="A0A480AKT4"/>
<keyword evidence="2" id="KW-0808">Transferase</keyword>
<dbReference type="PANTHER" id="PTHR47829">
    <property type="entry name" value="HYDROLASE, PUTATIVE (AFU_ORTHOLOGUE AFUA_1G12880)-RELATED"/>
    <property type="match status" value="1"/>
</dbReference>